<protein>
    <recommendedName>
        <fullName evidence="2">DUF1758 domain-containing protein</fullName>
    </recommendedName>
</protein>
<accession>A0AAN8IQ87</accession>
<feature type="domain" description="DUF1758" evidence="2">
    <location>
        <begin position="90"/>
        <end position="164"/>
    </location>
</feature>
<feature type="non-terminal residue" evidence="3">
    <location>
        <position position="1"/>
    </location>
</feature>
<dbReference type="GO" id="GO:0003676">
    <property type="term" value="F:nucleic acid binding"/>
    <property type="evidence" value="ECO:0007669"/>
    <property type="project" value="InterPro"/>
</dbReference>
<dbReference type="Gene3D" id="3.30.420.10">
    <property type="entry name" value="Ribonuclease H-like superfamily/Ribonuclease H"/>
    <property type="match status" value="1"/>
</dbReference>
<keyword evidence="4" id="KW-1185">Reference proteome</keyword>
<dbReference type="PANTHER" id="PTHR22955:SF77">
    <property type="entry name" value="ASPARTIC PUTATIVE DOMAIN-CONTAINING PROTEIN-RELATED"/>
    <property type="match status" value="1"/>
</dbReference>
<feature type="region of interest" description="Disordered" evidence="1">
    <location>
        <begin position="1"/>
        <end position="29"/>
    </location>
</feature>
<dbReference type="Pfam" id="PF05585">
    <property type="entry name" value="DUF1758"/>
    <property type="match status" value="1"/>
</dbReference>
<dbReference type="EMBL" id="WIXE01010269">
    <property type="protein sequence ID" value="KAK5977702.1"/>
    <property type="molecule type" value="Genomic_DNA"/>
</dbReference>
<reference evidence="3 4" key="1">
    <citation type="submission" date="2019-10" db="EMBL/GenBank/DDBJ databases">
        <title>Assembly and Annotation for the nematode Trichostrongylus colubriformis.</title>
        <authorList>
            <person name="Martin J."/>
        </authorList>
    </citation>
    <scope>NUCLEOTIDE SEQUENCE [LARGE SCALE GENOMIC DNA]</scope>
    <source>
        <strain evidence="3">G859</strain>
        <tissue evidence="3">Whole worm</tissue>
    </source>
</reference>
<dbReference type="AlphaFoldDB" id="A0AAN8IQ87"/>
<feature type="region of interest" description="Disordered" evidence="1">
    <location>
        <begin position="408"/>
        <end position="433"/>
    </location>
</feature>
<gene>
    <name evidence="3" type="ORF">GCK32_011868</name>
</gene>
<dbReference type="Pfam" id="PF05380">
    <property type="entry name" value="Peptidase_A17"/>
    <property type="match status" value="1"/>
</dbReference>
<dbReference type="SUPFAM" id="SSF50630">
    <property type="entry name" value="Acid proteases"/>
    <property type="match status" value="1"/>
</dbReference>
<name>A0AAN8IQ87_TRICO</name>
<evidence type="ECO:0000259" key="2">
    <source>
        <dbReference type="Pfam" id="PF05585"/>
    </source>
</evidence>
<sequence length="433" mass="48495">QLPQKESKSSQQHTNGQNNTQATASTPRRTVTTQNFAAVVAQQQSARCTLGSDVVLRKADDTYATKGKVDLLIGRARIWNARNEEYEEVYLILDTGADQSFITANYANHLGLKPTGSMPLTIRTFGSDTPVEKECDTTLIKIEDQEGNLHQFNVAQIDFIAGDIQRTQLDNDDRNYLAQTTLPEMIVFTDASKNAMAACVYLLHEGNVNSLMAKSELPSIKDNPTTPKLEMNALTMGTRLVNTIFNAVRIQIPVNAITIFTDSEIALGWLRNPKLDQKPGTLVRNRAREIRKITESLQESGLPVRFGYVITTNNPADVATRRVTQEEFKNHSLWWKGSAFLSWPKTEWPPQDALQPQAYEEAPCQTILTITSSAKAPTELMDWTRHSSMERAMKNDLVSGLVSKAVSGAFSRKKKSKKHKKKKHRRSDSEDED</sequence>
<evidence type="ECO:0000313" key="4">
    <source>
        <dbReference type="Proteomes" id="UP001331761"/>
    </source>
</evidence>
<organism evidence="3 4">
    <name type="scientific">Trichostrongylus colubriformis</name>
    <name type="common">Black scour worm</name>
    <dbReference type="NCBI Taxonomy" id="6319"/>
    <lineage>
        <taxon>Eukaryota</taxon>
        <taxon>Metazoa</taxon>
        <taxon>Ecdysozoa</taxon>
        <taxon>Nematoda</taxon>
        <taxon>Chromadorea</taxon>
        <taxon>Rhabditida</taxon>
        <taxon>Rhabditina</taxon>
        <taxon>Rhabditomorpha</taxon>
        <taxon>Strongyloidea</taxon>
        <taxon>Trichostrongylidae</taxon>
        <taxon>Trichostrongylus</taxon>
    </lineage>
</organism>
<dbReference type="InterPro" id="IPR008042">
    <property type="entry name" value="Retrotrans_Pao"/>
</dbReference>
<evidence type="ECO:0000313" key="3">
    <source>
        <dbReference type="EMBL" id="KAK5977702.1"/>
    </source>
</evidence>
<dbReference type="InterPro" id="IPR021109">
    <property type="entry name" value="Peptidase_aspartic_dom_sf"/>
</dbReference>
<comment type="caution">
    <text evidence="3">The sequence shown here is derived from an EMBL/GenBank/DDBJ whole genome shotgun (WGS) entry which is preliminary data.</text>
</comment>
<dbReference type="InterPro" id="IPR036397">
    <property type="entry name" value="RNaseH_sf"/>
</dbReference>
<dbReference type="Proteomes" id="UP001331761">
    <property type="component" value="Unassembled WGS sequence"/>
</dbReference>
<feature type="compositionally biased region" description="Polar residues" evidence="1">
    <location>
        <begin position="9"/>
        <end position="29"/>
    </location>
</feature>
<feature type="compositionally biased region" description="Basic residues" evidence="1">
    <location>
        <begin position="411"/>
        <end position="426"/>
    </location>
</feature>
<proteinExistence type="predicted"/>
<dbReference type="InterPro" id="IPR008737">
    <property type="entry name" value="DUF1758"/>
</dbReference>
<dbReference type="Gene3D" id="2.40.70.10">
    <property type="entry name" value="Acid Proteases"/>
    <property type="match status" value="1"/>
</dbReference>
<evidence type="ECO:0000256" key="1">
    <source>
        <dbReference type="SAM" id="MobiDB-lite"/>
    </source>
</evidence>
<dbReference type="PANTHER" id="PTHR22955">
    <property type="entry name" value="RETROTRANSPOSON"/>
    <property type="match status" value="1"/>
</dbReference>